<organism evidence="1 2">
    <name type="scientific">Clostridium bornimense</name>
    <dbReference type="NCBI Taxonomy" id="1216932"/>
    <lineage>
        <taxon>Bacteria</taxon>
        <taxon>Bacillati</taxon>
        <taxon>Bacillota</taxon>
        <taxon>Clostridia</taxon>
        <taxon>Eubacteriales</taxon>
        <taxon>Clostridiaceae</taxon>
        <taxon>Clostridium</taxon>
    </lineage>
</organism>
<accession>W6S0E2</accession>
<reference evidence="1 2" key="1">
    <citation type="submission" date="2013-11" db="EMBL/GenBank/DDBJ databases">
        <title>Complete genome sequence of Clostridum sp. M2/40.</title>
        <authorList>
            <person name="Wibberg D."/>
            <person name="Puehler A."/>
            <person name="Schlueter A."/>
        </authorList>
    </citation>
    <scope>NUCLEOTIDE SEQUENCE [LARGE SCALE GENOMIC DNA]</scope>
    <source>
        <strain evidence="2">M2/40</strain>
    </source>
</reference>
<evidence type="ECO:0000313" key="1">
    <source>
        <dbReference type="EMBL" id="CDM69329.1"/>
    </source>
</evidence>
<sequence>MTEEVNNTMVYERPKEEIDEVMRGLWEIALWMKQG</sequence>
<name>W6S0E2_9CLOT</name>
<evidence type="ECO:0000313" key="2">
    <source>
        <dbReference type="Proteomes" id="UP000019426"/>
    </source>
</evidence>
<proteinExistence type="predicted"/>
<gene>
    <name evidence="1" type="ORF">CM240_2185</name>
</gene>
<dbReference type="HOGENOM" id="CLU_3364126_0_0_9"/>
<dbReference type="EMBL" id="HG917868">
    <property type="protein sequence ID" value="CDM69329.1"/>
    <property type="molecule type" value="Genomic_DNA"/>
</dbReference>
<dbReference type="AlphaFoldDB" id="W6S0E2"/>
<dbReference type="Proteomes" id="UP000019426">
    <property type="component" value="Chromosome M2/40_rep1"/>
</dbReference>
<dbReference type="STRING" id="1216932.CM240_2185"/>
<keyword evidence="2" id="KW-1185">Reference proteome</keyword>
<dbReference type="KEGG" id="clt:CM240_2185"/>
<protein>
    <submittedName>
        <fullName evidence="1">Uncharacterized protein</fullName>
    </submittedName>
</protein>